<keyword evidence="5" id="KW-0597">Phosphoprotein</keyword>
<feature type="domain" description="SAP" evidence="16">
    <location>
        <begin position="9"/>
        <end position="43"/>
    </location>
</feature>
<dbReference type="InterPro" id="IPR012677">
    <property type="entry name" value="Nucleotide-bd_a/b_plait_sf"/>
</dbReference>
<feature type="compositionally biased region" description="Basic and acidic residues" evidence="14">
    <location>
        <begin position="519"/>
        <end position="556"/>
    </location>
</feature>
<evidence type="ECO:0000256" key="4">
    <source>
        <dbReference type="ARBA" id="ARBA00022499"/>
    </source>
</evidence>
<dbReference type="SUPFAM" id="SSF68906">
    <property type="entry name" value="SAP domain"/>
    <property type="match status" value="1"/>
</dbReference>
<comment type="caution">
    <text evidence="17">The sequence shown here is derived from an EMBL/GenBank/DDBJ whole genome shotgun (WGS) entry which is preliminary data.</text>
</comment>
<evidence type="ECO:0000256" key="10">
    <source>
        <dbReference type="ARBA" id="ARBA00023125"/>
    </source>
</evidence>
<dbReference type="GO" id="GO:0005634">
    <property type="term" value="C:nucleus"/>
    <property type="evidence" value="ECO:0007669"/>
    <property type="project" value="UniProtKB-SubCell"/>
</dbReference>
<dbReference type="EMBL" id="CAXITT010000039">
    <property type="protein sequence ID" value="CAL1528827.1"/>
    <property type="molecule type" value="Genomic_DNA"/>
</dbReference>
<dbReference type="SMART" id="SM00360">
    <property type="entry name" value="RRM"/>
    <property type="match status" value="1"/>
</dbReference>
<keyword evidence="3" id="KW-0678">Repressor</keyword>
<feature type="compositionally biased region" description="Acidic residues" evidence="14">
    <location>
        <begin position="189"/>
        <end position="220"/>
    </location>
</feature>
<keyword evidence="10" id="KW-0238">DNA-binding</keyword>
<feature type="region of interest" description="Disordered" evidence="14">
    <location>
        <begin position="322"/>
        <end position="399"/>
    </location>
</feature>
<dbReference type="InterPro" id="IPR035979">
    <property type="entry name" value="RBD_domain_sf"/>
</dbReference>
<dbReference type="PANTHER" id="PTHR15683:SF8">
    <property type="entry name" value="SCAFFOLD ATTACHMENT FACTOR B, ISOFORM B"/>
    <property type="match status" value="1"/>
</dbReference>
<comment type="subcellular location">
    <subcellularLocation>
        <location evidence="1">Nucleus</location>
    </subcellularLocation>
</comment>
<evidence type="ECO:0000256" key="6">
    <source>
        <dbReference type="ARBA" id="ARBA00022843"/>
    </source>
</evidence>
<keyword evidence="6" id="KW-0832">Ubl conjugation</keyword>
<feature type="compositionally biased region" description="Low complexity" evidence="14">
    <location>
        <begin position="256"/>
        <end position="273"/>
    </location>
</feature>
<name>A0AAV2H616_LYMST</name>
<keyword evidence="4" id="KW-1017">Isopeptide bond</keyword>
<gene>
    <name evidence="17" type="ORF">GSLYS_00002997001</name>
</gene>
<keyword evidence="18" id="KW-1185">Reference proteome</keyword>
<feature type="compositionally biased region" description="Acidic residues" evidence="14">
    <location>
        <begin position="76"/>
        <end position="91"/>
    </location>
</feature>
<accession>A0AAV2H616</accession>
<dbReference type="CDD" id="cd12679">
    <property type="entry name" value="RRM_SAFB1_SAFB2"/>
    <property type="match status" value="1"/>
</dbReference>
<dbReference type="AlphaFoldDB" id="A0AAV2H616"/>
<evidence type="ECO:0000259" key="15">
    <source>
        <dbReference type="PROSITE" id="PS50102"/>
    </source>
</evidence>
<evidence type="ECO:0000256" key="1">
    <source>
        <dbReference type="ARBA" id="ARBA00004123"/>
    </source>
</evidence>
<dbReference type="InterPro" id="IPR034781">
    <property type="entry name" value="SAFB1_2_RBD"/>
</dbReference>
<dbReference type="GO" id="GO:0050684">
    <property type="term" value="P:regulation of mRNA processing"/>
    <property type="evidence" value="ECO:0007669"/>
    <property type="project" value="TreeGrafter"/>
</dbReference>
<evidence type="ECO:0000256" key="8">
    <source>
        <dbReference type="ARBA" id="ARBA00022990"/>
    </source>
</evidence>
<dbReference type="InterPro" id="IPR000504">
    <property type="entry name" value="RRM_dom"/>
</dbReference>
<dbReference type="GO" id="GO:0003723">
    <property type="term" value="F:RNA binding"/>
    <property type="evidence" value="ECO:0007669"/>
    <property type="project" value="UniProtKB-UniRule"/>
</dbReference>
<dbReference type="InterPro" id="IPR003034">
    <property type="entry name" value="SAP_dom"/>
</dbReference>
<keyword evidence="12" id="KW-0539">Nucleus</keyword>
<keyword evidence="11" id="KW-0804">Transcription</keyword>
<feature type="domain" description="RRM" evidence="15">
    <location>
        <begin position="415"/>
        <end position="493"/>
    </location>
</feature>
<dbReference type="InterPro" id="IPR051738">
    <property type="entry name" value="SAF_Modulators"/>
</dbReference>
<organism evidence="17 18">
    <name type="scientific">Lymnaea stagnalis</name>
    <name type="common">Great pond snail</name>
    <name type="synonym">Helix stagnalis</name>
    <dbReference type="NCBI Taxonomy" id="6523"/>
    <lineage>
        <taxon>Eukaryota</taxon>
        <taxon>Metazoa</taxon>
        <taxon>Spiralia</taxon>
        <taxon>Lophotrochozoa</taxon>
        <taxon>Mollusca</taxon>
        <taxon>Gastropoda</taxon>
        <taxon>Heterobranchia</taxon>
        <taxon>Euthyneura</taxon>
        <taxon>Panpulmonata</taxon>
        <taxon>Hygrophila</taxon>
        <taxon>Lymnaeoidea</taxon>
        <taxon>Lymnaeidae</taxon>
        <taxon>Lymnaea</taxon>
    </lineage>
</organism>
<dbReference type="SUPFAM" id="SSF54928">
    <property type="entry name" value="RNA-binding domain, RBD"/>
    <property type="match status" value="1"/>
</dbReference>
<evidence type="ECO:0000256" key="3">
    <source>
        <dbReference type="ARBA" id="ARBA00022491"/>
    </source>
</evidence>
<evidence type="ECO:0000256" key="12">
    <source>
        <dbReference type="ARBA" id="ARBA00023242"/>
    </source>
</evidence>
<evidence type="ECO:0000313" key="18">
    <source>
        <dbReference type="Proteomes" id="UP001497497"/>
    </source>
</evidence>
<feature type="compositionally biased region" description="Acidic residues" evidence="14">
    <location>
        <begin position="156"/>
        <end position="165"/>
    </location>
</feature>
<keyword evidence="9" id="KW-0805">Transcription regulation</keyword>
<dbReference type="PANTHER" id="PTHR15683">
    <property type="entry name" value="SCAFFOLD ATTACHMENT FACTOR B-RELATED"/>
    <property type="match status" value="1"/>
</dbReference>
<evidence type="ECO:0000256" key="9">
    <source>
        <dbReference type="ARBA" id="ARBA00023015"/>
    </source>
</evidence>
<dbReference type="GO" id="GO:0043565">
    <property type="term" value="F:sequence-specific DNA binding"/>
    <property type="evidence" value="ECO:0007669"/>
    <property type="project" value="TreeGrafter"/>
</dbReference>
<evidence type="ECO:0000256" key="13">
    <source>
        <dbReference type="PROSITE-ProRule" id="PRU00176"/>
    </source>
</evidence>
<evidence type="ECO:0000313" key="17">
    <source>
        <dbReference type="EMBL" id="CAL1528827.1"/>
    </source>
</evidence>
<feature type="region of interest" description="Disordered" evidence="14">
    <location>
        <begin position="699"/>
        <end position="880"/>
    </location>
</feature>
<evidence type="ECO:0000256" key="11">
    <source>
        <dbReference type="ARBA" id="ARBA00023163"/>
    </source>
</evidence>
<feature type="compositionally biased region" description="Basic and acidic residues" evidence="14">
    <location>
        <begin position="577"/>
        <end position="603"/>
    </location>
</feature>
<evidence type="ECO:0000256" key="2">
    <source>
        <dbReference type="ARBA" id="ARBA00022481"/>
    </source>
</evidence>
<dbReference type="GO" id="GO:0006357">
    <property type="term" value="P:regulation of transcription by RNA polymerase II"/>
    <property type="evidence" value="ECO:0007669"/>
    <property type="project" value="TreeGrafter"/>
</dbReference>
<dbReference type="Proteomes" id="UP001497497">
    <property type="component" value="Unassembled WGS sequence"/>
</dbReference>
<evidence type="ECO:0000256" key="14">
    <source>
        <dbReference type="SAM" id="MobiDB-lite"/>
    </source>
</evidence>
<dbReference type="Pfam" id="PF02037">
    <property type="entry name" value="SAP"/>
    <property type="match status" value="1"/>
</dbReference>
<proteinExistence type="predicted"/>
<protein>
    <submittedName>
        <fullName evidence="17">Uncharacterized protein</fullName>
    </submittedName>
</protein>
<feature type="compositionally biased region" description="Basic and acidic residues" evidence="14">
    <location>
        <begin position="699"/>
        <end position="846"/>
    </location>
</feature>
<feature type="region of interest" description="Disordered" evidence="14">
    <location>
        <begin position="489"/>
        <end position="603"/>
    </location>
</feature>
<dbReference type="PROSITE" id="PS50102">
    <property type="entry name" value="RRM"/>
    <property type="match status" value="1"/>
</dbReference>
<feature type="compositionally biased region" description="Basic and acidic residues" evidence="14">
    <location>
        <begin position="175"/>
        <end position="188"/>
    </location>
</feature>
<keyword evidence="2" id="KW-0488">Methylation</keyword>
<dbReference type="InterPro" id="IPR036361">
    <property type="entry name" value="SAP_dom_sf"/>
</dbReference>
<evidence type="ECO:0000256" key="7">
    <source>
        <dbReference type="ARBA" id="ARBA00022884"/>
    </source>
</evidence>
<dbReference type="Gene3D" id="3.30.70.330">
    <property type="match status" value="1"/>
</dbReference>
<feature type="region of interest" description="Disordered" evidence="14">
    <location>
        <begin position="66"/>
        <end position="273"/>
    </location>
</feature>
<evidence type="ECO:0000259" key="16">
    <source>
        <dbReference type="PROSITE" id="PS50800"/>
    </source>
</evidence>
<feature type="compositionally biased region" description="Basic residues" evidence="14">
    <location>
        <begin position="560"/>
        <end position="576"/>
    </location>
</feature>
<dbReference type="SMART" id="SM00513">
    <property type="entry name" value="SAP"/>
    <property type="match status" value="1"/>
</dbReference>
<dbReference type="PROSITE" id="PS50800">
    <property type="entry name" value="SAP"/>
    <property type="match status" value="1"/>
</dbReference>
<reference evidence="17 18" key="1">
    <citation type="submission" date="2024-04" db="EMBL/GenBank/DDBJ databases">
        <authorList>
            <consortium name="Genoscope - CEA"/>
            <person name="William W."/>
        </authorList>
    </citation>
    <scope>NUCLEOTIDE SEQUENCE [LARGE SCALE GENOMIC DNA]</scope>
</reference>
<sequence>MASQEKKKLCDLRVIDLKSELEKRNLDKNGIKSVLLERLQKALEDEGEDINTYLFEISEFSKKLITTPGKIKSDGSENDDSNTEKADEEESISERQLLASDGDLANEMAGLDNDGAAANISNHLSEEKLLSVEEEEQSTVHSEPIISDAVPQVEENGGEAAEDEAALLTYSGNDQGHEEMQEGAKDELGDGAEECDIEGNPDDESGEMPTEFIEDNEESLQESAQIDTVNEDSNIDSQNPSESTEIKMETTDQNDSSSKTAPSSTAALSTPVSATKQNLATVAKSANNLSVSAKVEKTDSSAVSEGGDESFVVQVDDTMLNEIDADLLDGQQGEGKGAETSGNQEEKKTETSGTGLGNTGAATDAATKSSENTDLKDTNVKSTAASKDEKDTKTAAKSGTIKTAKKDEKTVQSSRNLWVSGLSSSTRATDLKTLFSKHGKVIGAKVVTNARCPGSRCYGFVTMGSADEATKCIQHLHRTELHGRMISVERAKTEPQGAKAKVLPPSGIKSPTKSSRPSRRSDPKSSVPRKEEDKKDGSKEVGKELDKKPEEKHDGSRSSSRQRSRDRRHSPRSKSGRPGEHHHSRERISREKSGLSDQEKKELDVLSFEKIKVLAERERERLRRREMYLRHEERRRQLDLEREQYKQQLIEKRHREEALKIERERRRLREMREEIERERMEAERLRLETERLQIEREQETYRREQQRVLQDRRALKRPGERSSLRDEEWPSKRPADRYATGDRGSRFERKPERFERRDPAERPGRFEGRREERGRHERFEERERPQRAEREPRDREYTRRDDHRPGFREDRPPREGRSRDERPSGRDSARGPPRHESRDWKSERGASRGSGGGSNAWNGPVERPKMDSGWSQGMGSGGMGQGDGWESGVVMSQPGGSFSLQQGPMMTSGMGGGPAFIVQPAMSGPPVMLQGSLTRQGDNRFSLTTTGRRF</sequence>
<keyword evidence="8" id="KW-0007">Acetylation</keyword>
<keyword evidence="7 13" id="KW-0694">RNA-binding</keyword>
<dbReference type="Pfam" id="PF00076">
    <property type="entry name" value="RRM_1"/>
    <property type="match status" value="1"/>
</dbReference>
<evidence type="ECO:0000256" key="5">
    <source>
        <dbReference type="ARBA" id="ARBA00022553"/>
    </source>
</evidence>
<dbReference type="Gene3D" id="1.10.720.30">
    <property type="entry name" value="SAP domain"/>
    <property type="match status" value="1"/>
</dbReference>